<gene>
    <name evidence="3" type="ORF">G5B40_19830</name>
</gene>
<dbReference type="Pfam" id="PF03061">
    <property type="entry name" value="4HBT"/>
    <property type="match status" value="1"/>
</dbReference>
<evidence type="ECO:0000313" key="4">
    <source>
        <dbReference type="Proteomes" id="UP000503336"/>
    </source>
</evidence>
<sequence length="141" mass="15109">MSRQTSEPIDWNARFEGCFPGLVGLRLRKAEPDEVIGVLDVRKALFAPNGYLHAGAVVTLADTCCGVGALRTLPDGATGFTTIDLSSNFLSTAREGKAICSATPLHLGRRTQVWDAAVTSTATGRPMAQFRCTQMVLWPKG</sequence>
<protein>
    <submittedName>
        <fullName evidence="3">PaaI family thioesterase</fullName>
    </submittedName>
</protein>
<feature type="domain" description="Thioesterase" evidence="2">
    <location>
        <begin position="49"/>
        <end position="120"/>
    </location>
</feature>
<dbReference type="InterPro" id="IPR006683">
    <property type="entry name" value="Thioestr_dom"/>
</dbReference>
<proteinExistence type="predicted"/>
<dbReference type="EMBL" id="CP049056">
    <property type="protein sequence ID" value="QIE57496.1"/>
    <property type="molecule type" value="Genomic_DNA"/>
</dbReference>
<reference evidence="3 4" key="1">
    <citation type="submission" date="2020-02" db="EMBL/GenBank/DDBJ databases">
        <title>complete genome sequence of Rhodobacteraceae bacterium.</title>
        <authorList>
            <person name="Park J."/>
            <person name="Kim Y.-S."/>
            <person name="Kim K.-H."/>
        </authorList>
    </citation>
    <scope>NUCLEOTIDE SEQUENCE [LARGE SCALE GENOMIC DNA]</scope>
    <source>
        <strain evidence="3 4">RR4-56</strain>
    </source>
</reference>
<dbReference type="GO" id="GO:0061522">
    <property type="term" value="F:1,4-dihydroxy-2-naphthoyl-CoA thioesterase activity"/>
    <property type="evidence" value="ECO:0007669"/>
    <property type="project" value="TreeGrafter"/>
</dbReference>
<evidence type="ECO:0000259" key="2">
    <source>
        <dbReference type="Pfam" id="PF03061"/>
    </source>
</evidence>
<dbReference type="PANTHER" id="PTHR43240">
    <property type="entry name" value="1,4-DIHYDROXY-2-NAPHTHOYL-COA THIOESTERASE 1"/>
    <property type="match status" value="1"/>
</dbReference>
<dbReference type="KEGG" id="hdh:G5B40_19830"/>
<dbReference type="Proteomes" id="UP000503336">
    <property type="component" value="Chromosome"/>
</dbReference>
<keyword evidence="1" id="KW-0378">Hydrolase</keyword>
<dbReference type="GO" id="GO:0005829">
    <property type="term" value="C:cytosol"/>
    <property type="evidence" value="ECO:0007669"/>
    <property type="project" value="TreeGrafter"/>
</dbReference>
<keyword evidence="4" id="KW-1185">Reference proteome</keyword>
<evidence type="ECO:0000256" key="1">
    <source>
        <dbReference type="ARBA" id="ARBA00022801"/>
    </source>
</evidence>
<organism evidence="3 4">
    <name type="scientific">Pikeienuella piscinae</name>
    <dbReference type="NCBI Taxonomy" id="2748098"/>
    <lineage>
        <taxon>Bacteria</taxon>
        <taxon>Pseudomonadati</taxon>
        <taxon>Pseudomonadota</taxon>
        <taxon>Alphaproteobacteria</taxon>
        <taxon>Rhodobacterales</taxon>
        <taxon>Paracoccaceae</taxon>
        <taxon>Pikeienuella</taxon>
    </lineage>
</organism>
<dbReference type="NCBIfam" id="TIGR00369">
    <property type="entry name" value="unchar_dom_1"/>
    <property type="match status" value="1"/>
</dbReference>
<dbReference type="RefSeq" id="WP_165102532.1">
    <property type="nucleotide sequence ID" value="NZ_CP049056.1"/>
</dbReference>
<name>A0A7M3T665_9RHOB</name>
<dbReference type="InterPro" id="IPR003736">
    <property type="entry name" value="PAAI_dom"/>
</dbReference>
<dbReference type="AlphaFoldDB" id="A0A7M3T665"/>
<dbReference type="PANTHER" id="PTHR43240:SF8">
    <property type="entry name" value="PHENYLACETIC ACID DEGRADATION-RELATED PROTEIN"/>
    <property type="match status" value="1"/>
</dbReference>
<evidence type="ECO:0000313" key="3">
    <source>
        <dbReference type="EMBL" id="QIE57496.1"/>
    </source>
</evidence>
<dbReference type="CDD" id="cd03443">
    <property type="entry name" value="PaaI_thioesterase"/>
    <property type="match status" value="1"/>
</dbReference>
<dbReference type="SUPFAM" id="SSF54637">
    <property type="entry name" value="Thioesterase/thiol ester dehydrase-isomerase"/>
    <property type="match status" value="1"/>
</dbReference>
<accession>A0A7M3T665</accession>
<dbReference type="Gene3D" id="3.10.129.10">
    <property type="entry name" value="Hotdog Thioesterase"/>
    <property type="match status" value="1"/>
</dbReference>
<dbReference type="InterPro" id="IPR029069">
    <property type="entry name" value="HotDog_dom_sf"/>
</dbReference>